<feature type="domain" description="PAC" evidence="11">
    <location>
        <begin position="525"/>
        <end position="576"/>
    </location>
</feature>
<dbReference type="InterPro" id="IPR035965">
    <property type="entry name" value="PAS-like_dom_sf"/>
</dbReference>
<dbReference type="Gene3D" id="1.10.287.130">
    <property type="match status" value="1"/>
</dbReference>
<keyword evidence="3 6" id="KW-0597">Phosphoprotein</keyword>
<protein>
    <recommendedName>
        <fullName evidence="2">histidine kinase</fullName>
        <ecNumber evidence="2">2.7.13.3</ecNumber>
    </recommendedName>
</protein>
<reference evidence="13" key="1">
    <citation type="journal article" date="2019" name="Int. J. Syst. Evol. Microbiol.">
        <title>The Global Catalogue of Microorganisms (GCM) 10K type strain sequencing project: providing services to taxonomists for standard genome sequencing and annotation.</title>
        <authorList>
            <consortium name="The Broad Institute Genomics Platform"/>
            <consortium name="The Broad Institute Genome Sequencing Center for Infectious Disease"/>
            <person name="Wu L."/>
            <person name="Ma J."/>
        </authorList>
    </citation>
    <scope>NUCLEOTIDE SEQUENCE [LARGE SCALE GENOMIC DNA]</scope>
    <source>
        <strain evidence="13">CGMCC 4.1469</strain>
    </source>
</reference>
<dbReference type="PRINTS" id="PR00344">
    <property type="entry name" value="BCTRLSENSOR"/>
</dbReference>
<dbReference type="InterPro" id="IPR052162">
    <property type="entry name" value="Sensor_kinase/Photoreceptor"/>
</dbReference>
<feature type="domain" description="PAC" evidence="11">
    <location>
        <begin position="969"/>
        <end position="1020"/>
    </location>
</feature>
<evidence type="ECO:0000256" key="7">
    <source>
        <dbReference type="SAM" id="Phobius"/>
    </source>
</evidence>
<keyword evidence="7" id="KW-0812">Transmembrane</keyword>
<dbReference type="InterPro" id="IPR001789">
    <property type="entry name" value="Sig_transdc_resp-reg_receiver"/>
</dbReference>
<keyword evidence="5" id="KW-0418">Kinase</keyword>
<dbReference type="InterPro" id="IPR000014">
    <property type="entry name" value="PAS"/>
</dbReference>
<dbReference type="InterPro" id="IPR029016">
    <property type="entry name" value="GAF-like_dom_sf"/>
</dbReference>
<dbReference type="Gene3D" id="3.30.450.20">
    <property type="entry name" value="PAS domain"/>
    <property type="match status" value="5"/>
</dbReference>
<evidence type="ECO:0000256" key="3">
    <source>
        <dbReference type="ARBA" id="ARBA00022553"/>
    </source>
</evidence>
<dbReference type="SUPFAM" id="SSF52172">
    <property type="entry name" value="CheY-like"/>
    <property type="match status" value="1"/>
</dbReference>
<dbReference type="SMART" id="SM00388">
    <property type="entry name" value="HisKA"/>
    <property type="match status" value="1"/>
</dbReference>
<feature type="transmembrane region" description="Helical" evidence="7">
    <location>
        <begin position="162"/>
        <end position="186"/>
    </location>
</feature>
<dbReference type="Pfam" id="PF00072">
    <property type="entry name" value="Response_reg"/>
    <property type="match status" value="1"/>
</dbReference>
<name>A0ABW0KLK1_9BACT</name>
<sequence>MAYYSGRKVEDDSNLIAQDAVPGTIHAHYMRMAISRNIGWALVAASAQSPEARDEGLKTVHEAEEKFADELQKYQATIKLNPAEDGALLDLVKETAAVFFEKCRAYEALIVSGDRTAGAAYLERELLPVFVPAIKAAEDLIKYNHANSISFSASIRRSVSDLYWAVVVVMGLALACTVVLVFNLTIRRRELTVLQESEEKFFKAFKSNPSGIAITELETGRFIEVNDSYCRIMGYSPGEVIGHTSLELGIWETSGARSRMFEPLFAGGSLRDMEMYAITKTGERKAINVNADPIELNGKKCVISLVADITERKELQHKQTQLAAIVESSEDAIIGKTLEGIITSWNRGAEKIFGYTAAEAIGQPMFTLFPPETQQDEKDILARISRGETVQNLESVRVCKDGRRIFISATISPLRDEDGKVIGASKIARDITAQKQADEALREGEARIRSLGDNLPSGMMYQLDMGTDGQMRRFTYVSAGVEKLHGLKAEAVLQDAQLLYAQVAKVDQPRATALDADALACMKPFMAELRMQMPSGALRWSLFSSAPRRASNGHVLWDGIELDITALKEAEEILRQKQMQLVQAMEIAKLAHWEFDVVKNMVTADEHLFQMMGTTSEHEGGRSMPPEEYIRRFAHPEDAGIVAGEVALGVATTDPEFARQFQHRIIRKDGVERMMLVRCRILMDEGGRTGKILGTTQDITEQKQAELRIRQLNRIHGVLSAINKTIVHEKDPQSMLNKACQIAVETGGFRMAWVGMHDTAANRIRPVASAGAVQGYLDHVNIDLNDEQRSAGPSGRCFHTGEHAVCNDAELDERMAPWRDEMLRRGYHSSACFPLKTGGKVRGVFTLYSDETAFFNEEEMLLLDELAMDISFALEVGEGEARRLQAEQELRWRTAFFEAQVHSAIDGILVLDSTGRKLLQNRRMNELWKIPLHIADDPDDAPQFQFVVGRVKNPEYFVQKTVHLNAHPDESSSDVIELVDGTILERYSAPVRGRDGTYYGRVWTFHDITGRKKLEQQFLRAQRMESIGTLASGVAHDLNNILTPIMMSVAVLRIGLAGDRRESLCDTIEKSAQRGAQIIKQVLTFGRGYEGEKKPLMVGMLIQEIEQMIRSTFPKNIRVETEIGPALRLVLGDATQMHQVLLNLCVNARDAMPNGGRLQISAANLDIDVSYASMLPEVSSGAYVLLKVADTGCGIPPEILDRIFDPFFTTKGLGNGTGLGLSTVHGIVKSHGGILRVESEQGMGTVFHVYLPAAVEPPQQAEATGAEPPPPGQGELVLVVDDEPAIISAARSVLESNGYRVLSAADGVEAIDTFSKQSSEIALVLTDVMMPVMDGVLFVRTLRKLNAQVPVIGSTGVADKGHLEELNALRVEHVLRKPYNAATLLRTIHAVLHPAS</sequence>
<dbReference type="CDD" id="cd00082">
    <property type="entry name" value="HisKA"/>
    <property type="match status" value="1"/>
</dbReference>
<dbReference type="CDD" id="cd17574">
    <property type="entry name" value="REC_OmpR"/>
    <property type="match status" value="1"/>
</dbReference>
<dbReference type="SMART" id="SM00086">
    <property type="entry name" value="PAC"/>
    <property type="match status" value="4"/>
</dbReference>
<keyword evidence="7" id="KW-0472">Membrane</keyword>
<dbReference type="PROSITE" id="PS50110">
    <property type="entry name" value="RESPONSE_REGULATORY"/>
    <property type="match status" value="1"/>
</dbReference>
<keyword evidence="4" id="KW-0808">Transferase</keyword>
<dbReference type="SMART" id="SM00448">
    <property type="entry name" value="REC"/>
    <property type="match status" value="1"/>
</dbReference>
<feature type="modified residue" description="4-aspartylphosphate" evidence="6">
    <location>
        <position position="1327"/>
    </location>
</feature>
<evidence type="ECO:0000256" key="4">
    <source>
        <dbReference type="ARBA" id="ARBA00022679"/>
    </source>
</evidence>
<dbReference type="InterPro" id="IPR005467">
    <property type="entry name" value="His_kinase_dom"/>
</dbReference>
<dbReference type="PROSITE" id="PS50112">
    <property type="entry name" value="PAS"/>
    <property type="match status" value="2"/>
</dbReference>
<evidence type="ECO:0000256" key="5">
    <source>
        <dbReference type="ARBA" id="ARBA00022777"/>
    </source>
</evidence>
<feature type="domain" description="PAC" evidence="11">
    <location>
        <begin position="391"/>
        <end position="443"/>
    </location>
</feature>
<evidence type="ECO:0000259" key="11">
    <source>
        <dbReference type="PROSITE" id="PS50113"/>
    </source>
</evidence>
<dbReference type="Pfam" id="PF02518">
    <property type="entry name" value="HATPase_c"/>
    <property type="match status" value="1"/>
</dbReference>
<feature type="domain" description="PAC" evidence="11">
    <location>
        <begin position="271"/>
        <end position="321"/>
    </location>
</feature>
<comment type="catalytic activity">
    <reaction evidence="1">
        <text>ATP + protein L-histidine = ADP + protein N-phospho-L-histidine.</text>
        <dbReference type="EC" id="2.7.13.3"/>
    </reaction>
</comment>
<keyword evidence="7" id="KW-1133">Transmembrane helix</keyword>
<evidence type="ECO:0000256" key="1">
    <source>
        <dbReference type="ARBA" id="ARBA00000085"/>
    </source>
</evidence>
<dbReference type="PANTHER" id="PTHR43304:SF1">
    <property type="entry name" value="PAC DOMAIN-CONTAINING PROTEIN"/>
    <property type="match status" value="1"/>
</dbReference>
<feature type="domain" description="PAS" evidence="10">
    <location>
        <begin position="197"/>
        <end position="246"/>
    </location>
</feature>
<feature type="domain" description="PAS" evidence="10">
    <location>
        <begin position="318"/>
        <end position="388"/>
    </location>
</feature>
<dbReference type="PANTHER" id="PTHR43304">
    <property type="entry name" value="PHYTOCHROME-LIKE PROTEIN CPH1"/>
    <property type="match status" value="1"/>
</dbReference>
<keyword evidence="13" id="KW-1185">Reference proteome</keyword>
<dbReference type="Pfam" id="PF00512">
    <property type="entry name" value="HisKA"/>
    <property type="match status" value="1"/>
</dbReference>
<dbReference type="SUPFAM" id="SSF55874">
    <property type="entry name" value="ATPase domain of HSP90 chaperone/DNA topoisomerase II/histidine kinase"/>
    <property type="match status" value="1"/>
</dbReference>
<dbReference type="InterPro" id="IPR036890">
    <property type="entry name" value="HATPase_C_sf"/>
</dbReference>
<gene>
    <name evidence="12" type="ORF">ACFQDI_04550</name>
</gene>
<dbReference type="CDD" id="cd19411">
    <property type="entry name" value="MCP2201-like_sensor"/>
    <property type="match status" value="1"/>
</dbReference>
<accession>A0ABW0KLK1</accession>
<dbReference type="Proteomes" id="UP001596052">
    <property type="component" value="Unassembled WGS sequence"/>
</dbReference>
<dbReference type="InterPro" id="IPR036097">
    <property type="entry name" value="HisK_dim/P_sf"/>
</dbReference>
<dbReference type="Gene3D" id="3.30.450.40">
    <property type="match status" value="1"/>
</dbReference>
<feature type="domain" description="Histidine kinase" evidence="8">
    <location>
        <begin position="1033"/>
        <end position="1255"/>
    </location>
</feature>
<comment type="caution">
    <text evidence="12">The sequence shown here is derived from an EMBL/GenBank/DDBJ whole genome shotgun (WGS) entry which is preliminary data.</text>
</comment>
<dbReference type="EC" id="2.7.13.3" evidence="2"/>
<feature type="domain" description="Response regulatory" evidence="9">
    <location>
        <begin position="1276"/>
        <end position="1392"/>
    </location>
</feature>
<evidence type="ECO:0000256" key="2">
    <source>
        <dbReference type="ARBA" id="ARBA00012438"/>
    </source>
</evidence>
<dbReference type="CDD" id="cd00130">
    <property type="entry name" value="PAS"/>
    <property type="match status" value="2"/>
</dbReference>
<dbReference type="SUPFAM" id="SSF47384">
    <property type="entry name" value="Homodimeric domain of signal transducing histidine kinase"/>
    <property type="match status" value="1"/>
</dbReference>
<dbReference type="InterPro" id="IPR011006">
    <property type="entry name" value="CheY-like_superfamily"/>
</dbReference>
<dbReference type="InterPro" id="IPR013656">
    <property type="entry name" value="PAS_4"/>
</dbReference>
<organism evidence="12 13">
    <name type="scientific">Prosthecobacter fluviatilis</name>
    <dbReference type="NCBI Taxonomy" id="445931"/>
    <lineage>
        <taxon>Bacteria</taxon>
        <taxon>Pseudomonadati</taxon>
        <taxon>Verrucomicrobiota</taxon>
        <taxon>Verrucomicrobiia</taxon>
        <taxon>Verrucomicrobiales</taxon>
        <taxon>Verrucomicrobiaceae</taxon>
        <taxon>Prosthecobacter</taxon>
    </lineage>
</organism>
<evidence type="ECO:0000259" key="8">
    <source>
        <dbReference type="PROSITE" id="PS50109"/>
    </source>
</evidence>
<dbReference type="Pfam" id="PF13185">
    <property type="entry name" value="GAF_2"/>
    <property type="match status" value="1"/>
</dbReference>
<dbReference type="Gene3D" id="3.30.565.10">
    <property type="entry name" value="Histidine kinase-like ATPase, C-terminal domain"/>
    <property type="match status" value="1"/>
</dbReference>
<feature type="domain" description="PAC" evidence="11">
    <location>
        <begin position="659"/>
        <end position="711"/>
    </location>
</feature>
<dbReference type="SMART" id="SM00387">
    <property type="entry name" value="HATPase_c"/>
    <property type="match status" value="1"/>
</dbReference>
<dbReference type="InterPro" id="IPR003661">
    <property type="entry name" value="HisK_dim/P_dom"/>
</dbReference>
<dbReference type="Pfam" id="PF08448">
    <property type="entry name" value="PAS_4"/>
    <property type="match status" value="1"/>
</dbReference>
<dbReference type="SUPFAM" id="SSF55785">
    <property type="entry name" value="PYP-like sensor domain (PAS domain)"/>
    <property type="match status" value="5"/>
</dbReference>
<dbReference type="InterPro" id="IPR004358">
    <property type="entry name" value="Sig_transdc_His_kin-like_C"/>
</dbReference>
<evidence type="ECO:0000313" key="12">
    <source>
        <dbReference type="EMBL" id="MFC5454120.1"/>
    </source>
</evidence>
<dbReference type="Gene3D" id="3.40.50.2300">
    <property type="match status" value="1"/>
</dbReference>
<evidence type="ECO:0000313" key="13">
    <source>
        <dbReference type="Proteomes" id="UP001596052"/>
    </source>
</evidence>
<dbReference type="InterPro" id="IPR047347">
    <property type="entry name" value="YvaQ-like_sensor"/>
</dbReference>
<dbReference type="Gene3D" id="2.10.70.100">
    <property type="match status" value="1"/>
</dbReference>
<dbReference type="Pfam" id="PF13426">
    <property type="entry name" value="PAS_9"/>
    <property type="match status" value="2"/>
</dbReference>
<dbReference type="EMBL" id="JBHSMQ010000001">
    <property type="protein sequence ID" value="MFC5454120.1"/>
    <property type="molecule type" value="Genomic_DNA"/>
</dbReference>
<dbReference type="InterPro" id="IPR003594">
    <property type="entry name" value="HATPase_dom"/>
</dbReference>
<dbReference type="NCBIfam" id="TIGR00229">
    <property type="entry name" value="sensory_box"/>
    <property type="match status" value="3"/>
</dbReference>
<dbReference type="InterPro" id="IPR003018">
    <property type="entry name" value="GAF"/>
</dbReference>
<evidence type="ECO:0000259" key="9">
    <source>
        <dbReference type="PROSITE" id="PS50110"/>
    </source>
</evidence>
<dbReference type="SMART" id="SM00091">
    <property type="entry name" value="PAS"/>
    <property type="match status" value="2"/>
</dbReference>
<proteinExistence type="predicted"/>
<dbReference type="InterPro" id="IPR000700">
    <property type="entry name" value="PAS-assoc_C"/>
</dbReference>
<dbReference type="SUPFAM" id="SSF55781">
    <property type="entry name" value="GAF domain-like"/>
    <property type="match status" value="1"/>
</dbReference>
<dbReference type="PROSITE" id="PS50113">
    <property type="entry name" value="PAC"/>
    <property type="match status" value="5"/>
</dbReference>
<dbReference type="InterPro" id="IPR001610">
    <property type="entry name" value="PAC"/>
</dbReference>
<evidence type="ECO:0000259" key="10">
    <source>
        <dbReference type="PROSITE" id="PS50112"/>
    </source>
</evidence>
<evidence type="ECO:0000256" key="6">
    <source>
        <dbReference type="PROSITE-ProRule" id="PRU00169"/>
    </source>
</evidence>
<dbReference type="PROSITE" id="PS50109">
    <property type="entry name" value="HIS_KIN"/>
    <property type="match status" value="1"/>
</dbReference>